<dbReference type="InterPro" id="IPR016047">
    <property type="entry name" value="M23ase_b-sheet_dom"/>
</dbReference>
<dbReference type="SMART" id="SM01208">
    <property type="entry name" value="G5"/>
    <property type="match status" value="1"/>
</dbReference>
<dbReference type="EMBL" id="DVMT01000015">
    <property type="protein sequence ID" value="HIU39915.1"/>
    <property type="molecule type" value="Genomic_DNA"/>
</dbReference>
<protein>
    <submittedName>
        <fullName evidence="5">M23 family metallopeptidase</fullName>
    </submittedName>
</protein>
<evidence type="ECO:0000313" key="5">
    <source>
        <dbReference type="EMBL" id="HIU39915.1"/>
    </source>
</evidence>
<gene>
    <name evidence="5" type="ORF">IAB68_01255</name>
</gene>
<dbReference type="CDD" id="cd00118">
    <property type="entry name" value="LysM"/>
    <property type="match status" value="1"/>
</dbReference>
<dbReference type="PROSITE" id="PS51782">
    <property type="entry name" value="LYSM"/>
    <property type="match status" value="1"/>
</dbReference>
<dbReference type="InterPro" id="IPR036779">
    <property type="entry name" value="LysM_dom_sf"/>
</dbReference>
<dbReference type="PANTHER" id="PTHR21666:SF270">
    <property type="entry name" value="MUREIN HYDROLASE ACTIVATOR ENVC"/>
    <property type="match status" value="1"/>
</dbReference>
<name>A0A9D1IMX3_9FIRM</name>
<dbReference type="PROSITE" id="PS51109">
    <property type="entry name" value="G5"/>
    <property type="match status" value="1"/>
</dbReference>
<dbReference type="Pfam" id="PF01476">
    <property type="entry name" value="LysM"/>
    <property type="match status" value="1"/>
</dbReference>
<dbReference type="InterPro" id="IPR050570">
    <property type="entry name" value="Cell_wall_metabolism_enzyme"/>
</dbReference>
<dbReference type="SMART" id="SM00257">
    <property type="entry name" value="LysM"/>
    <property type="match status" value="1"/>
</dbReference>
<organism evidence="5 6">
    <name type="scientific">Candidatus Aphodocola excrementigallinarum</name>
    <dbReference type="NCBI Taxonomy" id="2840670"/>
    <lineage>
        <taxon>Bacteria</taxon>
        <taxon>Bacillati</taxon>
        <taxon>Bacillota</taxon>
        <taxon>Bacilli</taxon>
        <taxon>Candidatus Aphodocola</taxon>
    </lineage>
</organism>
<dbReference type="SUPFAM" id="SSF51261">
    <property type="entry name" value="Duplicated hybrid motif"/>
    <property type="match status" value="1"/>
</dbReference>
<evidence type="ECO:0000256" key="2">
    <source>
        <dbReference type="SAM" id="Phobius"/>
    </source>
</evidence>
<evidence type="ECO:0000256" key="1">
    <source>
        <dbReference type="ARBA" id="ARBA00022729"/>
    </source>
</evidence>
<dbReference type="PANTHER" id="PTHR21666">
    <property type="entry name" value="PEPTIDASE-RELATED"/>
    <property type="match status" value="1"/>
</dbReference>
<proteinExistence type="predicted"/>
<keyword evidence="2" id="KW-1133">Transmembrane helix</keyword>
<feature type="domain" description="G5" evidence="3">
    <location>
        <begin position="270"/>
        <end position="350"/>
    </location>
</feature>
<dbReference type="AlphaFoldDB" id="A0A9D1IMX3"/>
<dbReference type="Gene3D" id="3.10.350.10">
    <property type="entry name" value="LysM domain"/>
    <property type="match status" value="1"/>
</dbReference>
<feature type="domain" description="LysM" evidence="4">
    <location>
        <begin position="217"/>
        <end position="263"/>
    </location>
</feature>
<reference evidence="5" key="1">
    <citation type="submission" date="2020-10" db="EMBL/GenBank/DDBJ databases">
        <authorList>
            <person name="Gilroy R."/>
        </authorList>
    </citation>
    <scope>NUCLEOTIDE SEQUENCE</scope>
    <source>
        <strain evidence="5">CHK193-30670</strain>
    </source>
</reference>
<dbReference type="InterPro" id="IPR011055">
    <property type="entry name" value="Dup_hybrid_motif"/>
</dbReference>
<dbReference type="InterPro" id="IPR018392">
    <property type="entry name" value="LysM"/>
</dbReference>
<feature type="transmembrane region" description="Helical" evidence="2">
    <location>
        <begin position="9"/>
        <end position="28"/>
    </location>
</feature>
<evidence type="ECO:0000313" key="6">
    <source>
        <dbReference type="Proteomes" id="UP000824074"/>
    </source>
</evidence>
<dbReference type="CDD" id="cd12797">
    <property type="entry name" value="M23_peptidase"/>
    <property type="match status" value="1"/>
</dbReference>
<dbReference type="GO" id="GO:0004222">
    <property type="term" value="F:metalloendopeptidase activity"/>
    <property type="evidence" value="ECO:0007669"/>
    <property type="project" value="TreeGrafter"/>
</dbReference>
<dbReference type="Pfam" id="PF01551">
    <property type="entry name" value="Peptidase_M23"/>
    <property type="match status" value="1"/>
</dbReference>
<keyword evidence="2" id="KW-0812">Transmembrane</keyword>
<dbReference type="Gene3D" id="2.70.70.10">
    <property type="entry name" value="Glucose Permease (Domain IIA)"/>
    <property type="match status" value="1"/>
</dbReference>
<keyword evidence="1" id="KW-0732">Signal</keyword>
<reference evidence="5" key="2">
    <citation type="journal article" date="2021" name="PeerJ">
        <title>Extensive microbial diversity within the chicken gut microbiome revealed by metagenomics and culture.</title>
        <authorList>
            <person name="Gilroy R."/>
            <person name="Ravi A."/>
            <person name="Getino M."/>
            <person name="Pursley I."/>
            <person name="Horton D.L."/>
            <person name="Alikhan N.F."/>
            <person name="Baker D."/>
            <person name="Gharbi K."/>
            <person name="Hall N."/>
            <person name="Watson M."/>
            <person name="Adriaenssens E.M."/>
            <person name="Foster-Nyarko E."/>
            <person name="Jarju S."/>
            <person name="Secka A."/>
            <person name="Antonio M."/>
            <person name="Oren A."/>
            <person name="Chaudhuri R.R."/>
            <person name="La Ragione R."/>
            <person name="Hildebrand F."/>
            <person name="Pallen M.J."/>
        </authorList>
    </citation>
    <scope>NUCLEOTIDE SEQUENCE</scope>
    <source>
        <strain evidence="5">CHK193-30670</strain>
    </source>
</reference>
<sequence>MGKVIKTGLMYVFAIILAVVIVGFVNFANKYQLNPKEVYKVYLDGKEIGNITDKQELEDYINDEQTELKEEYDVDKVYIPEGVDIQKCTTYESDVLTAKQVNNIIKEEKPFTVEGYTITIKSNSDDEEDLVINVLDKDIFDKSIKSVVKAFVTEEDMDNYANDTQPEIKDTGTIIEDIYIDQDITIKHGYISTDEQIFTDEKTLTKYLMFGEVKEDQYYTVQEGDTIDSIAYDHKLATEEFLIVNPEFTSANNILSVGQQVKVGLINPIVDVVVETHNVIDQESKFETQEQEDPDMMYGTEEVVQEGQNGVDRLTTKIQSVNGETSNVVIVSSETIVPSVPKIVKVGTKTAGGSVAPIMSGSWAWPTISQYYISSYFGYRWGKVHEAIDIAGSGEGSPIYAAGSGTVVTARTNSGSLGTYVTINHGNGYYTIYGHMHSRLVSEGDTVQKGQQIGTMGHTGFATGTHLHFGLYYGGLPYRDGTPMDPLSLYK</sequence>
<comment type="caution">
    <text evidence="5">The sequence shown here is derived from an EMBL/GenBank/DDBJ whole genome shotgun (WGS) entry which is preliminary data.</text>
</comment>
<evidence type="ECO:0000259" key="3">
    <source>
        <dbReference type="PROSITE" id="PS51109"/>
    </source>
</evidence>
<dbReference type="Gene3D" id="2.20.230.10">
    <property type="entry name" value="Resuscitation-promoting factor rpfb"/>
    <property type="match status" value="1"/>
</dbReference>
<dbReference type="Proteomes" id="UP000824074">
    <property type="component" value="Unassembled WGS sequence"/>
</dbReference>
<evidence type="ECO:0000259" key="4">
    <source>
        <dbReference type="PROSITE" id="PS51782"/>
    </source>
</evidence>
<keyword evidence="2" id="KW-0472">Membrane</keyword>
<dbReference type="InterPro" id="IPR011098">
    <property type="entry name" value="G5_dom"/>
</dbReference>
<accession>A0A9D1IMX3</accession>
<dbReference type="Pfam" id="PF07501">
    <property type="entry name" value="G5"/>
    <property type="match status" value="1"/>
</dbReference>